<evidence type="ECO:0000313" key="3">
    <source>
        <dbReference type="Proteomes" id="UP000315914"/>
    </source>
</evidence>
<comment type="caution">
    <text evidence="2">The sequence shown here is derived from an EMBL/GenBank/DDBJ whole genome shotgun (WGS) entry which is preliminary data.</text>
</comment>
<evidence type="ECO:0000313" key="2">
    <source>
        <dbReference type="EMBL" id="TWB67959.1"/>
    </source>
</evidence>
<feature type="compositionally biased region" description="Basic and acidic residues" evidence="1">
    <location>
        <begin position="139"/>
        <end position="154"/>
    </location>
</feature>
<reference evidence="2 3" key="1">
    <citation type="submission" date="2019-06" db="EMBL/GenBank/DDBJ databases">
        <title>Genomic Encyclopedia of Type Strains, Phase IV (KMG-V): Genome sequencing to study the core and pangenomes of soil and plant-associated prokaryotes.</title>
        <authorList>
            <person name="Whitman W."/>
        </authorList>
    </citation>
    <scope>NUCLEOTIDE SEQUENCE [LARGE SCALE GENOMIC DNA]</scope>
    <source>
        <strain evidence="2 3">BR 10556</strain>
    </source>
</reference>
<dbReference type="AlphaFoldDB" id="A0A560HQF7"/>
<name>A0A560HQF7_9BRAD</name>
<accession>A0A560HQF7</accession>
<gene>
    <name evidence="2" type="ORF">FBZ95_11381</name>
</gene>
<keyword evidence="3" id="KW-1185">Reference proteome</keyword>
<dbReference type="Proteomes" id="UP000315914">
    <property type="component" value="Unassembled WGS sequence"/>
</dbReference>
<organism evidence="2 3">
    <name type="scientific">Bradyrhizobium sacchari</name>
    <dbReference type="NCBI Taxonomy" id="1399419"/>
    <lineage>
        <taxon>Bacteria</taxon>
        <taxon>Pseudomonadati</taxon>
        <taxon>Pseudomonadota</taxon>
        <taxon>Alphaproteobacteria</taxon>
        <taxon>Hyphomicrobiales</taxon>
        <taxon>Nitrobacteraceae</taxon>
        <taxon>Bradyrhizobium</taxon>
    </lineage>
</organism>
<protein>
    <submittedName>
        <fullName evidence="2">Uncharacterized protein</fullName>
    </submittedName>
</protein>
<dbReference type="EMBL" id="VITW01000013">
    <property type="protein sequence ID" value="TWB67959.1"/>
    <property type="molecule type" value="Genomic_DNA"/>
</dbReference>
<feature type="region of interest" description="Disordered" evidence="1">
    <location>
        <begin position="135"/>
        <end position="156"/>
    </location>
</feature>
<proteinExistence type="predicted"/>
<sequence>MRASKRSQNTIYEPLRVPKALSSRRDDHLVRSFVFLDDWVRRGPAASVGSAKCAGRARRARCHGHKSTADAHLARVRRFSAALRIRIAGCSGDQTATTAKQRSRARGLASQSVSLVSLPPKQARIAQLAEEPLNLRAGQSHDKVQPGGPGDRRGQSWSSFVADRRASCWPLQRRWCGKICLSSESLTSAAFVGQACDVPSSRTTCRNWWLTRCNGSGPIGHCGSVAHALGLRGVSKMKLLASSKHEVGSSQNTAQWTVAFVQR</sequence>
<evidence type="ECO:0000256" key="1">
    <source>
        <dbReference type="SAM" id="MobiDB-lite"/>
    </source>
</evidence>